<keyword evidence="3" id="KW-0547">Nucleotide-binding</keyword>
<dbReference type="SUPFAM" id="SSF52540">
    <property type="entry name" value="P-loop containing nucleoside triphosphate hydrolases"/>
    <property type="match status" value="1"/>
</dbReference>
<dbReference type="KEGG" id="hru:Halru_1520"/>
<dbReference type="InterPro" id="IPR027417">
    <property type="entry name" value="P-loop_NTPase"/>
</dbReference>
<dbReference type="HOGENOM" id="CLU_000604_1_2_2"/>
<dbReference type="GeneID" id="14376307"/>
<dbReference type="SMART" id="SM00382">
    <property type="entry name" value="AAA"/>
    <property type="match status" value="1"/>
</dbReference>
<dbReference type="GO" id="GO:0016887">
    <property type="term" value="F:ATP hydrolysis activity"/>
    <property type="evidence" value="ECO:0007669"/>
    <property type="project" value="InterPro"/>
</dbReference>
<evidence type="ECO:0000256" key="2">
    <source>
        <dbReference type="ARBA" id="ARBA00022448"/>
    </source>
</evidence>
<keyword evidence="4" id="KW-0067">ATP-binding</keyword>
<dbReference type="PROSITE" id="PS50893">
    <property type="entry name" value="ABC_TRANSPORTER_2"/>
    <property type="match status" value="1"/>
</dbReference>
<evidence type="ECO:0000313" key="7">
    <source>
        <dbReference type="Proteomes" id="UP000010846"/>
    </source>
</evidence>
<accession>L0IBD2</accession>
<name>L0IBD2_HALRX</name>
<evidence type="ECO:0000313" key="6">
    <source>
        <dbReference type="EMBL" id="AGB16128.1"/>
    </source>
</evidence>
<dbReference type="CDD" id="cd03230">
    <property type="entry name" value="ABC_DR_subfamily_A"/>
    <property type="match status" value="1"/>
</dbReference>
<dbReference type="STRING" id="797302.Halru_1520"/>
<evidence type="ECO:0000259" key="5">
    <source>
        <dbReference type="PROSITE" id="PS50893"/>
    </source>
</evidence>
<dbReference type="PANTHER" id="PTHR42711">
    <property type="entry name" value="ABC TRANSPORTER ATP-BINDING PROTEIN"/>
    <property type="match status" value="1"/>
</dbReference>
<dbReference type="Gene3D" id="3.40.50.300">
    <property type="entry name" value="P-loop containing nucleotide triphosphate hydrolases"/>
    <property type="match status" value="1"/>
</dbReference>
<sequence length="246" mass="27191">MSAIRVRDLTKSFAGVDAVSGMGFDVDRGELFGFLGPNGAGKTTTIKILTGQLRPDSGAVEVDGTDPSVDPIETRRRVGIVPEGGVPPSFFTPREYFTYVSRLRGLESEIVERRIDEWADRLGLQDRLETIHTDLSRGQQQKVMIAQAFLHEPDVVFIDEPLANLDPLVQEQVKRQLADYVDDDNTAFLSTHNIDVAEDLCTRVGIVADGQIVAERDLDTADEPLLDVFLSTVDEAQPRDVPIVDR</sequence>
<dbReference type="Pfam" id="PF00005">
    <property type="entry name" value="ABC_tran"/>
    <property type="match status" value="1"/>
</dbReference>
<gene>
    <name evidence="6" type="ordered locus">Halru_1520</name>
</gene>
<dbReference type="InterPro" id="IPR050763">
    <property type="entry name" value="ABC_transporter_ATP-binding"/>
</dbReference>
<proteinExistence type="inferred from homology"/>
<dbReference type="GO" id="GO:0005524">
    <property type="term" value="F:ATP binding"/>
    <property type="evidence" value="ECO:0007669"/>
    <property type="project" value="UniProtKB-KW"/>
</dbReference>
<reference evidence="6" key="1">
    <citation type="submission" date="2011-09" db="EMBL/GenBank/DDBJ databases">
        <title>Complete sequence of Halovivax ruber XH-70.</title>
        <authorList>
            <consortium name="US DOE Joint Genome Institute"/>
            <person name="Lucas S."/>
            <person name="Han J."/>
            <person name="Lapidus A."/>
            <person name="Cheng J.-F."/>
            <person name="Goodwin L."/>
            <person name="Pitluck S."/>
            <person name="Peters L."/>
            <person name="Mikhailova N."/>
            <person name="Davenport K."/>
            <person name="Detter J.C."/>
            <person name="Han C."/>
            <person name="Tapia R."/>
            <person name="Land M."/>
            <person name="Hauser L."/>
            <person name="Kyrpides N."/>
            <person name="Ivanova N."/>
            <person name="Pagani I."/>
            <person name="Sproer C."/>
            <person name="Anderson I."/>
            <person name="Woyke T."/>
        </authorList>
    </citation>
    <scope>NUCLEOTIDE SEQUENCE</scope>
    <source>
        <strain evidence="6">XH-70</strain>
    </source>
</reference>
<feature type="domain" description="ABC transporter" evidence="5">
    <location>
        <begin position="4"/>
        <end position="234"/>
    </location>
</feature>
<dbReference type="EMBL" id="CP003050">
    <property type="protein sequence ID" value="AGB16128.1"/>
    <property type="molecule type" value="Genomic_DNA"/>
</dbReference>
<dbReference type="AlphaFoldDB" id="L0IBD2"/>
<dbReference type="PANTHER" id="PTHR42711:SF5">
    <property type="entry name" value="ABC TRANSPORTER ATP-BINDING PROTEIN NATA"/>
    <property type="match status" value="1"/>
</dbReference>
<dbReference type="InterPro" id="IPR003439">
    <property type="entry name" value="ABC_transporter-like_ATP-bd"/>
</dbReference>
<dbReference type="InterPro" id="IPR003593">
    <property type="entry name" value="AAA+_ATPase"/>
</dbReference>
<dbReference type="RefSeq" id="WP_015300772.1">
    <property type="nucleotide sequence ID" value="NC_019964.1"/>
</dbReference>
<evidence type="ECO:0000256" key="4">
    <source>
        <dbReference type="ARBA" id="ARBA00022840"/>
    </source>
</evidence>
<evidence type="ECO:0000256" key="3">
    <source>
        <dbReference type="ARBA" id="ARBA00022741"/>
    </source>
</evidence>
<organism evidence="6 7">
    <name type="scientific">Halovivax ruber (strain DSM 18193 / JCM 13892 / XH-70)</name>
    <dbReference type="NCBI Taxonomy" id="797302"/>
    <lineage>
        <taxon>Archaea</taxon>
        <taxon>Methanobacteriati</taxon>
        <taxon>Methanobacteriota</taxon>
        <taxon>Stenosarchaea group</taxon>
        <taxon>Halobacteria</taxon>
        <taxon>Halobacteriales</taxon>
        <taxon>Natrialbaceae</taxon>
        <taxon>Halovivax</taxon>
    </lineage>
</organism>
<dbReference type="OrthoDB" id="87732at2157"/>
<protein>
    <submittedName>
        <fullName evidence="6">ABC-type multidrug transport system, ATPase component</fullName>
    </submittedName>
</protein>
<dbReference type="Proteomes" id="UP000010846">
    <property type="component" value="Chromosome"/>
</dbReference>
<keyword evidence="7" id="KW-1185">Reference proteome</keyword>
<keyword evidence="2" id="KW-0813">Transport</keyword>
<evidence type="ECO:0000256" key="1">
    <source>
        <dbReference type="ARBA" id="ARBA00005417"/>
    </source>
</evidence>
<comment type="similarity">
    <text evidence="1">Belongs to the ABC transporter superfamily.</text>
</comment>
<dbReference type="eggNOG" id="arCOG00194">
    <property type="taxonomic scope" value="Archaea"/>
</dbReference>